<dbReference type="SUPFAM" id="SSF53335">
    <property type="entry name" value="S-adenosyl-L-methionine-dependent methyltransferases"/>
    <property type="match status" value="1"/>
</dbReference>
<dbReference type="Pfam" id="PF05724">
    <property type="entry name" value="TPMT"/>
    <property type="match status" value="1"/>
</dbReference>
<dbReference type="CDD" id="cd02440">
    <property type="entry name" value="AdoMet_MTases"/>
    <property type="match status" value="1"/>
</dbReference>
<dbReference type="PROSITE" id="PS51585">
    <property type="entry name" value="SAM_MT_TPMT"/>
    <property type="match status" value="1"/>
</dbReference>
<dbReference type="GO" id="GO:0032259">
    <property type="term" value="P:methylation"/>
    <property type="evidence" value="ECO:0007669"/>
    <property type="project" value="UniProtKB-KW"/>
</dbReference>
<protein>
    <recommendedName>
        <fullName evidence="7">Methyltransferase domain-containing protein</fullName>
    </recommendedName>
</protein>
<accession>A0A2G8S0C4</accession>
<dbReference type="STRING" id="1077348.A0A2G8S0C4"/>
<proteinExistence type="predicted"/>
<dbReference type="OrthoDB" id="276151at2759"/>
<dbReference type="Gene3D" id="3.40.50.150">
    <property type="entry name" value="Vaccinia Virus protein VP39"/>
    <property type="match status" value="1"/>
</dbReference>
<comment type="caution">
    <text evidence="5">The sequence shown here is derived from an EMBL/GenBank/DDBJ whole genome shotgun (WGS) entry which is preliminary data.</text>
</comment>
<name>A0A2G8S0C4_9APHY</name>
<reference evidence="5 6" key="1">
    <citation type="journal article" date="2015" name="Sci. Rep.">
        <title>Chromosome-level genome map provides insights into diverse defense mechanisms in the medicinal fungus Ganoderma sinense.</title>
        <authorList>
            <person name="Zhu Y."/>
            <person name="Xu J."/>
            <person name="Sun C."/>
            <person name="Zhou S."/>
            <person name="Xu H."/>
            <person name="Nelson D.R."/>
            <person name="Qian J."/>
            <person name="Song J."/>
            <person name="Luo H."/>
            <person name="Xiang L."/>
            <person name="Li Y."/>
            <person name="Xu Z."/>
            <person name="Ji A."/>
            <person name="Wang L."/>
            <person name="Lu S."/>
            <person name="Hayward A."/>
            <person name="Sun W."/>
            <person name="Li X."/>
            <person name="Schwartz D.C."/>
            <person name="Wang Y."/>
            <person name="Chen S."/>
        </authorList>
    </citation>
    <scope>NUCLEOTIDE SEQUENCE [LARGE SCALE GENOMIC DNA]</scope>
    <source>
        <strain evidence="5 6">ZZ0214-1</strain>
    </source>
</reference>
<dbReference type="InterPro" id="IPR029063">
    <property type="entry name" value="SAM-dependent_MTases_sf"/>
</dbReference>
<evidence type="ECO:0008006" key="7">
    <source>
        <dbReference type="Google" id="ProtNLM"/>
    </source>
</evidence>
<evidence type="ECO:0000313" key="5">
    <source>
        <dbReference type="EMBL" id="PIL27211.1"/>
    </source>
</evidence>
<dbReference type="GO" id="GO:0008757">
    <property type="term" value="F:S-adenosylmethionine-dependent methyltransferase activity"/>
    <property type="evidence" value="ECO:0007669"/>
    <property type="project" value="InterPro"/>
</dbReference>
<keyword evidence="6" id="KW-1185">Reference proteome</keyword>
<evidence type="ECO:0000256" key="2">
    <source>
        <dbReference type="ARBA" id="ARBA00022603"/>
    </source>
</evidence>
<keyword evidence="3" id="KW-0808">Transferase</keyword>
<dbReference type="PANTHER" id="PTHR32183">
    <property type="match status" value="1"/>
</dbReference>
<dbReference type="PANTHER" id="PTHR32183:SF6">
    <property type="entry name" value="CYSTEINE SULFINATE DESULFINASE_CYSTEINE DESULFURASE AND RELATED ENZYMES"/>
    <property type="match status" value="1"/>
</dbReference>
<keyword evidence="4" id="KW-0949">S-adenosyl-L-methionine</keyword>
<evidence type="ECO:0000256" key="4">
    <source>
        <dbReference type="ARBA" id="ARBA00022691"/>
    </source>
</evidence>
<dbReference type="AlphaFoldDB" id="A0A2G8S0C4"/>
<dbReference type="EMBL" id="AYKW01000034">
    <property type="protein sequence ID" value="PIL27211.1"/>
    <property type="molecule type" value="Genomic_DNA"/>
</dbReference>
<keyword evidence="2" id="KW-0489">Methyltransferase</keyword>
<organism evidence="5 6">
    <name type="scientific">Ganoderma sinense ZZ0214-1</name>
    <dbReference type="NCBI Taxonomy" id="1077348"/>
    <lineage>
        <taxon>Eukaryota</taxon>
        <taxon>Fungi</taxon>
        <taxon>Dikarya</taxon>
        <taxon>Basidiomycota</taxon>
        <taxon>Agaricomycotina</taxon>
        <taxon>Agaricomycetes</taxon>
        <taxon>Polyporales</taxon>
        <taxon>Polyporaceae</taxon>
        <taxon>Ganoderma</taxon>
    </lineage>
</organism>
<keyword evidence="1" id="KW-0597">Phosphoprotein</keyword>
<evidence type="ECO:0000256" key="3">
    <source>
        <dbReference type="ARBA" id="ARBA00022679"/>
    </source>
</evidence>
<gene>
    <name evidence="5" type="ORF">GSI_10355</name>
</gene>
<evidence type="ECO:0000256" key="1">
    <source>
        <dbReference type="ARBA" id="ARBA00022553"/>
    </source>
</evidence>
<sequence>MAQAREAQMVQLQEMINEHEYKGWDFAWKSDVTPWDAGSFQPALKEILDDGIVPSSLIPADGRALVPGCGRGYDAIYIAKALGLETLGTDISQTAVEAAEAYRASLKEDVDVRFEVSDFFSIDGIQFDLIYDYTFFVAISPSRRADWGRQMKKLVKPGGFLITLVFPIDGDSGTGPPFYVRAEHYEEVLGEGWTVVADRVPEISLESHKGRERMIVRRRL</sequence>
<evidence type="ECO:0000313" key="6">
    <source>
        <dbReference type="Proteomes" id="UP000230002"/>
    </source>
</evidence>
<dbReference type="InterPro" id="IPR008854">
    <property type="entry name" value="TPMT"/>
</dbReference>
<dbReference type="Proteomes" id="UP000230002">
    <property type="component" value="Unassembled WGS sequence"/>
</dbReference>